<keyword evidence="1" id="KW-0732">Signal</keyword>
<keyword evidence="4" id="KW-1185">Reference proteome</keyword>
<feature type="chain" id="PRO_5017777295" description="Lipoprotein LPP20-like domain-containing protein" evidence="1">
    <location>
        <begin position="22"/>
        <end position="194"/>
    </location>
</feature>
<gene>
    <name evidence="3" type="ORF">DXV75_11825</name>
</gene>
<sequence>MRFLICLVAAFALFGCESTGSGVSTKQATLLVPDCVFPDAPDTAAPLWVCDVPVEGYALTSVGYSEKRPTLSMTTESAATDARNKMSAYFAAEVAQLFQEVQKSIESESTSEFSVDTDMVRQSVNSMTLFGTKVVRSLASPNGGHYVVVAMDDQTYKSNTEKVFAALSDENAMMKQMFENETARERLMGKIGAP</sequence>
<proteinExistence type="predicted"/>
<organism evidence="3 4">
    <name type="scientific">Alteromonas aestuariivivens</name>
    <dbReference type="NCBI Taxonomy" id="1938339"/>
    <lineage>
        <taxon>Bacteria</taxon>
        <taxon>Pseudomonadati</taxon>
        <taxon>Pseudomonadota</taxon>
        <taxon>Gammaproteobacteria</taxon>
        <taxon>Alteromonadales</taxon>
        <taxon>Alteromonadaceae</taxon>
        <taxon>Alteromonas/Salinimonas group</taxon>
        <taxon>Alteromonas</taxon>
    </lineage>
</organism>
<accession>A0A3D8M6H3</accession>
<name>A0A3D8M6H3_9ALTE</name>
<feature type="signal peptide" evidence="1">
    <location>
        <begin position="1"/>
        <end position="21"/>
    </location>
</feature>
<protein>
    <recommendedName>
        <fullName evidence="2">Lipoprotein LPP20-like domain-containing protein</fullName>
    </recommendedName>
</protein>
<dbReference type="AlphaFoldDB" id="A0A3D8M6H3"/>
<evidence type="ECO:0000259" key="2">
    <source>
        <dbReference type="Pfam" id="PF02169"/>
    </source>
</evidence>
<dbReference type="Pfam" id="PF02169">
    <property type="entry name" value="LPP20"/>
    <property type="match status" value="1"/>
</dbReference>
<comment type="caution">
    <text evidence="3">The sequence shown here is derived from an EMBL/GenBank/DDBJ whole genome shotgun (WGS) entry which is preliminary data.</text>
</comment>
<dbReference type="PROSITE" id="PS51257">
    <property type="entry name" value="PROKAR_LIPOPROTEIN"/>
    <property type="match status" value="1"/>
</dbReference>
<reference evidence="4" key="1">
    <citation type="submission" date="2018-08" db="EMBL/GenBank/DDBJ databases">
        <authorList>
            <person name="Zhang J."/>
            <person name="Du Z.-J."/>
        </authorList>
    </citation>
    <scope>NUCLEOTIDE SEQUENCE [LARGE SCALE GENOMIC DNA]</scope>
    <source>
        <strain evidence="4">KCTC 52655</strain>
    </source>
</reference>
<dbReference type="InterPro" id="IPR024952">
    <property type="entry name" value="LPP20-like_dom"/>
</dbReference>
<feature type="domain" description="Lipoprotein LPP20-like" evidence="2">
    <location>
        <begin position="46"/>
        <end position="151"/>
    </location>
</feature>
<evidence type="ECO:0000313" key="3">
    <source>
        <dbReference type="EMBL" id="RDV24762.1"/>
    </source>
</evidence>
<dbReference type="RefSeq" id="WP_115593635.1">
    <property type="nucleotide sequence ID" value="NZ_QRHA01000008.1"/>
</dbReference>
<evidence type="ECO:0000256" key="1">
    <source>
        <dbReference type="SAM" id="SignalP"/>
    </source>
</evidence>
<evidence type="ECO:0000313" key="4">
    <source>
        <dbReference type="Proteomes" id="UP000256561"/>
    </source>
</evidence>
<dbReference type="OrthoDB" id="12517at2"/>
<dbReference type="EMBL" id="QRHA01000008">
    <property type="protein sequence ID" value="RDV24762.1"/>
    <property type="molecule type" value="Genomic_DNA"/>
</dbReference>
<dbReference type="Proteomes" id="UP000256561">
    <property type="component" value="Unassembled WGS sequence"/>
</dbReference>